<dbReference type="AlphaFoldDB" id="L7LR09"/>
<reference evidence="2" key="2">
    <citation type="journal article" date="2015" name="J. Proteomics">
        <title>Sexual differences in the sialomes of the zebra tick, Rhipicephalus pulchellus.</title>
        <authorList>
            <person name="Tan A.W."/>
            <person name="Francischetti I.M."/>
            <person name="Slovak M."/>
            <person name="Kini R.M."/>
            <person name="Ribeiro J.M."/>
        </authorList>
    </citation>
    <scope>NUCLEOTIDE SEQUENCE</scope>
    <source>
        <tissue evidence="2">Salivary gland</tissue>
    </source>
</reference>
<reference evidence="2" key="1">
    <citation type="submission" date="2012-11" db="EMBL/GenBank/DDBJ databases">
        <authorList>
            <person name="Lucero-Rivera Y.E."/>
            <person name="Tovar-Ramirez D."/>
        </authorList>
    </citation>
    <scope>NUCLEOTIDE SEQUENCE</scope>
    <source>
        <tissue evidence="2">Salivary gland</tissue>
    </source>
</reference>
<evidence type="ECO:0000256" key="1">
    <source>
        <dbReference type="SAM" id="SignalP"/>
    </source>
</evidence>
<keyword evidence="1" id="KW-0732">Signal</keyword>
<protein>
    <submittedName>
        <fullName evidence="2">Putative group i salivary lipocalin</fullName>
    </submittedName>
</protein>
<name>L7LR09_RHIPC</name>
<sequence>MKYKMAAAGQLLTIITMLSICKSTYNWPRDVPDISKFYNRSAIIWTVNTTMETGRRCKVDYVNDTTPTYTDFLRVDSLDNSTYKEDLRGWFIHMDNTRRSPPYNGMNVRTKGEGMYQSTEELLFEYDDYACGVFSVRLSTTRGTFYEIRLKEPFVRTPNKKCIQEFEKHKYETVTALYSESCRLIQYH</sequence>
<dbReference type="EMBL" id="GACK01011072">
    <property type="protein sequence ID" value="JAA53962.1"/>
    <property type="molecule type" value="mRNA"/>
</dbReference>
<proteinExistence type="evidence at transcript level"/>
<organism evidence="2">
    <name type="scientific">Rhipicephalus pulchellus</name>
    <name type="common">Yellow backed tick</name>
    <name type="synonym">Dermacentor pulchellus</name>
    <dbReference type="NCBI Taxonomy" id="72859"/>
    <lineage>
        <taxon>Eukaryota</taxon>
        <taxon>Metazoa</taxon>
        <taxon>Ecdysozoa</taxon>
        <taxon>Arthropoda</taxon>
        <taxon>Chelicerata</taxon>
        <taxon>Arachnida</taxon>
        <taxon>Acari</taxon>
        <taxon>Parasitiformes</taxon>
        <taxon>Ixodida</taxon>
        <taxon>Ixodoidea</taxon>
        <taxon>Ixodidae</taxon>
        <taxon>Rhipicephalinae</taxon>
        <taxon>Rhipicephalus</taxon>
        <taxon>Rhipicephalus</taxon>
    </lineage>
</organism>
<feature type="chain" id="PRO_5003981102" evidence="1">
    <location>
        <begin position="24"/>
        <end position="188"/>
    </location>
</feature>
<evidence type="ECO:0000313" key="2">
    <source>
        <dbReference type="EMBL" id="JAA53962.1"/>
    </source>
</evidence>
<feature type="signal peptide" evidence="1">
    <location>
        <begin position="1"/>
        <end position="23"/>
    </location>
</feature>
<accession>L7LR09</accession>